<keyword evidence="3" id="KW-1185">Reference proteome</keyword>
<gene>
    <name evidence="2" type="ORF">E8E13_005762</name>
</gene>
<feature type="compositionally biased region" description="Basic and acidic residues" evidence="1">
    <location>
        <begin position="251"/>
        <end position="265"/>
    </location>
</feature>
<feature type="region of interest" description="Disordered" evidence="1">
    <location>
        <begin position="1"/>
        <end position="95"/>
    </location>
</feature>
<accession>A0A9P4W3C6</accession>
<feature type="compositionally biased region" description="Basic and acidic residues" evidence="1">
    <location>
        <begin position="300"/>
        <end position="311"/>
    </location>
</feature>
<feature type="region of interest" description="Disordered" evidence="1">
    <location>
        <begin position="251"/>
        <end position="311"/>
    </location>
</feature>
<evidence type="ECO:0000313" key="2">
    <source>
        <dbReference type="EMBL" id="KAF2996505.1"/>
    </source>
</evidence>
<dbReference type="Proteomes" id="UP000801428">
    <property type="component" value="Unassembled WGS sequence"/>
</dbReference>
<proteinExistence type="predicted"/>
<feature type="region of interest" description="Disordered" evidence="1">
    <location>
        <begin position="122"/>
        <end position="211"/>
    </location>
</feature>
<protein>
    <submittedName>
        <fullName evidence="2">Uncharacterized protein</fullName>
    </submittedName>
</protein>
<comment type="caution">
    <text evidence="2">The sequence shown here is derived from an EMBL/GenBank/DDBJ whole genome shotgun (WGS) entry which is preliminary data.</text>
</comment>
<reference evidence="2" key="1">
    <citation type="submission" date="2019-04" db="EMBL/GenBank/DDBJ databases">
        <title>Sequencing of skin fungus with MAO and IRED activity.</title>
        <authorList>
            <person name="Marsaioli A.J."/>
            <person name="Bonatto J.M.C."/>
            <person name="Reis Junior O."/>
        </authorList>
    </citation>
    <scope>NUCLEOTIDE SEQUENCE</scope>
    <source>
        <strain evidence="2">30M1</strain>
    </source>
</reference>
<feature type="compositionally biased region" description="Low complexity" evidence="1">
    <location>
        <begin position="272"/>
        <end position="299"/>
    </location>
</feature>
<dbReference type="OrthoDB" id="5627at2759"/>
<dbReference type="AlphaFoldDB" id="A0A9P4W3C6"/>
<feature type="compositionally biased region" description="Low complexity" evidence="1">
    <location>
        <begin position="60"/>
        <end position="73"/>
    </location>
</feature>
<feature type="compositionally biased region" description="Polar residues" evidence="1">
    <location>
        <begin position="1"/>
        <end position="11"/>
    </location>
</feature>
<feature type="compositionally biased region" description="Low complexity" evidence="1">
    <location>
        <begin position="122"/>
        <end position="143"/>
    </location>
</feature>
<evidence type="ECO:0000256" key="1">
    <source>
        <dbReference type="SAM" id="MobiDB-lite"/>
    </source>
</evidence>
<feature type="compositionally biased region" description="Pro residues" evidence="1">
    <location>
        <begin position="172"/>
        <end position="182"/>
    </location>
</feature>
<sequence length="311" mass="33096">MPASDHSTPDTTDPPVPRFKRRKTTHTKRARADERIGEGLVAPTATATATAVMDDDARTDAPTLAPTTAALPTQLSGDNEDEDEHGVSGLREALKKARLAEQHHVKYGTPIPAHLAALVGANSSSNKNKNTSSTASATTSTTNDPASKPPQNTTPSTTAARNGKLEEVALPTPTPPNPPTANPQPRVRLRRDGTPFRPRRARRTSNDMRRDALVESILSESRIEYFAPPATSGGGGAQGEAPLLTEEEMLRQFEDEYRDAAEARRPNPLPPAGKASGAGDSAKSGPKLGGSRSARAAMAAREKEKNPWSKR</sequence>
<feature type="compositionally biased region" description="Polar residues" evidence="1">
    <location>
        <begin position="149"/>
        <end position="160"/>
    </location>
</feature>
<dbReference type="EMBL" id="SWKU01000027">
    <property type="protein sequence ID" value="KAF2996505.1"/>
    <property type="molecule type" value="Genomic_DNA"/>
</dbReference>
<evidence type="ECO:0000313" key="3">
    <source>
        <dbReference type="Proteomes" id="UP000801428"/>
    </source>
</evidence>
<feature type="compositionally biased region" description="Low complexity" evidence="1">
    <location>
        <begin position="42"/>
        <end position="52"/>
    </location>
</feature>
<feature type="compositionally biased region" description="Basic residues" evidence="1">
    <location>
        <begin position="18"/>
        <end position="29"/>
    </location>
</feature>
<organism evidence="2 3">
    <name type="scientific">Curvularia kusanoi</name>
    <name type="common">Cochliobolus kusanoi</name>
    <dbReference type="NCBI Taxonomy" id="90978"/>
    <lineage>
        <taxon>Eukaryota</taxon>
        <taxon>Fungi</taxon>
        <taxon>Dikarya</taxon>
        <taxon>Ascomycota</taxon>
        <taxon>Pezizomycotina</taxon>
        <taxon>Dothideomycetes</taxon>
        <taxon>Pleosporomycetidae</taxon>
        <taxon>Pleosporales</taxon>
        <taxon>Pleosporineae</taxon>
        <taxon>Pleosporaceae</taxon>
        <taxon>Curvularia</taxon>
    </lineage>
</organism>
<name>A0A9P4W3C6_CURKU</name>